<dbReference type="EMBL" id="RQGT01000135">
    <property type="protein sequence ID" value="TGM08428.1"/>
    <property type="molecule type" value="Genomic_DNA"/>
</dbReference>
<evidence type="ECO:0000313" key="2">
    <source>
        <dbReference type="Proteomes" id="UP000297422"/>
    </source>
</evidence>
<keyword evidence="2" id="KW-1185">Reference proteome</keyword>
<evidence type="ECO:0000313" key="1">
    <source>
        <dbReference type="EMBL" id="TGM08428.1"/>
    </source>
</evidence>
<sequence>MEEQLGFYRSYDKRGYKNHSLSRRAFIRTSHKHCENLIKPILQVRVTVADRLNPFRGIYTNFV</sequence>
<gene>
    <name evidence="1" type="ORF">EHQ90_22390</name>
</gene>
<proteinExistence type="predicted"/>
<dbReference type="RefSeq" id="WP_135686661.1">
    <property type="nucleotide sequence ID" value="NZ_RQGT01000135.1"/>
</dbReference>
<reference evidence="2" key="1">
    <citation type="journal article" date="2019" name="PLoS Negl. Trop. Dis.">
        <title>Revisiting the worldwide diversity of Leptospira species in the environment.</title>
        <authorList>
            <person name="Vincent A.T."/>
            <person name="Schiettekatte O."/>
            <person name="Bourhy P."/>
            <person name="Veyrier F.J."/>
            <person name="Picardeau M."/>
        </authorList>
    </citation>
    <scope>NUCLEOTIDE SEQUENCE [LARGE SCALE GENOMIC DNA]</scope>
    <source>
        <strain evidence="2">201702407</strain>
    </source>
</reference>
<protein>
    <submittedName>
        <fullName evidence="1">Uncharacterized protein</fullName>
    </submittedName>
</protein>
<organism evidence="1 2">
    <name type="scientific">Leptospira stimsonii</name>
    <dbReference type="NCBI Taxonomy" id="2202203"/>
    <lineage>
        <taxon>Bacteria</taxon>
        <taxon>Pseudomonadati</taxon>
        <taxon>Spirochaetota</taxon>
        <taxon>Spirochaetia</taxon>
        <taxon>Leptospirales</taxon>
        <taxon>Leptospiraceae</taxon>
        <taxon>Leptospira</taxon>
    </lineage>
</organism>
<dbReference type="Proteomes" id="UP000297422">
    <property type="component" value="Unassembled WGS sequence"/>
</dbReference>
<comment type="caution">
    <text evidence="1">The sequence shown here is derived from an EMBL/GenBank/DDBJ whole genome shotgun (WGS) entry which is preliminary data.</text>
</comment>
<accession>A0ABY2MUJ8</accession>
<name>A0ABY2MUJ8_9LEPT</name>